<dbReference type="RefSeq" id="WP_308731684.1">
    <property type="nucleotide sequence ID" value="NZ_JAJEQN010000016.1"/>
</dbReference>
<dbReference type="EMBL" id="JAJEQN010000016">
    <property type="protein sequence ID" value="MCC2221567.1"/>
    <property type="molecule type" value="Genomic_DNA"/>
</dbReference>
<proteinExistence type="predicted"/>
<sequence length="639" mass="72509">MLKALYDYGIHNHLTLPPGLIKKQIRGYIVLSKDGEYLTVEKCENETQPCPDIGSLANGKDKCNVLAEKSSVILFVPEKEEDRSAKNEFFKKALADGAEEVPEFSLCLKVLEDEQTLRAIQAEANQRKIKGIDRISFKIDGQPIVLNPLVQHWWEQYRLQFTKLDGSDFARCIITGEQTVPLATVPTVNGLQLVGGHARGDALICFDKSAFCSYNLKQAANAPVSEEAFAVVKAALDDLLAGSIAMYKRDKDRKFNPTAPVFAGMKFVHWYDCQVEPTEDPISLVFNPEDFSDFADEEDEDEALDEEMQEALYEEEQRAKAQQVKRNADDLIKSIQDGGKQVPLNCRYHILLLSGANGRVMVRRYENGNYADLQKNLIQWEDDLKMCNDIGTEVMRPCKLTVRLIRLLARQKNDRKPLERMKKELAGLAPSIVMAIMNGTSLPNEVAVKALATIRSEMLDPDENNKFSYMPNGICCQWLKVWLLRRKRMKNEEVKLMAYYDPEFENAAYHCGALVAVYADIQHKAMPDVKASIVQRYYASASRTPAMVLGRLAVMSQHHLEKIENEGLVRIYEERLNQVSTFFGKEKGHELPRTLDLEQQSYFAIGYRQMCAKINADRRAAAAAKKEKEQSEIKTIEEE</sequence>
<name>A0AAE3E5C7_9FIRM</name>
<dbReference type="AlphaFoldDB" id="A0AAE3E5C7"/>
<reference evidence="1 2" key="1">
    <citation type="submission" date="2021-10" db="EMBL/GenBank/DDBJ databases">
        <title>Anaerobic single-cell dispensing facilitates the cultivation of human gut bacteria.</title>
        <authorList>
            <person name="Afrizal A."/>
        </authorList>
    </citation>
    <scope>NUCLEOTIDE SEQUENCE [LARGE SCALE GENOMIC DNA]</scope>
    <source>
        <strain evidence="1 2">CLA-AA-H224</strain>
    </source>
</reference>
<protein>
    <submittedName>
        <fullName evidence="1">Type I-C CRISPR-associated protein Cas8c/Csd1</fullName>
    </submittedName>
</protein>
<organism evidence="1 2">
    <name type="scientific">Anthropogastromicrobium aceti</name>
    <dbReference type="NCBI Taxonomy" id="2981768"/>
    <lineage>
        <taxon>Bacteria</taxon>
        <taxon>Bacillati</taxon>
        <taxon>Bacillota</taxon>
        <taxon>Clostridia</taxon>
        <taxon>Lachnospirales</taxon>
        <taxon>Lachnospiraceae</taxon>
        <taxon>Anthropogastromicrobium</taxon>
    </lineage>
</organism>
<accession>A0AAE3E5C7</accession>
<evidence type="ECO:0000313" key="2">
    <source>
        <dbReference type="Proteomes" id="UP001198200"/>
    </source>
</evidence>
<dbReference type="InterPro" id="IPR010144">
    <property type="entry name" value="CRISPR-assoc_prot_Csd1-typ"/>
</dbReference>
<dbReference type="Proteomes" id="UP001198200">
    <property type="component" value="Unassembled WGS sequence"/>
</dbReference>
<dbReference type="Pfam" id="PF09709">
    <property type="entry name" value="Cas_Csd1"/>
    <property type="match status" value="1"/>
</dbReference>
<keyword evidence="2" id="KW-1185">Reference proteome</keyword>
<gene>
    <name evidence="1" type="primary">cas8c</name>
    <name evidence="1" type="ORF">LKD48_07950</name>
</gene>
<dbReference type="NCBIfam" id="TIGR01863">
    <property type="entry name" value="cas_Csd1"/>
    <property type="match status" value="1"/>
</dbReference>
<evidence type="ECO:0000313" key="1">
    <source>
        <dbReference type="EMBL" id="MCC2221567.1"/>
    </source>
</evidence>
<comment type="caution">
    <text evidence="1">The sequence shown here is derived from an EMBL/GenBank/DDBJ whole genome shotgun (WGS) entry which is preliminary data.</text>
</comment>